<dbReference type="AlphaFoldDB" id="A0AA39Z1N7"/>
<dbReference type="Proteomes" id="UP001174997">
    <property type="component" value="Unassembled WGS sequence"/>
</dbReference>
<keyword evidence="2" id="KW-1185">Reference proteome</keyword>
<proteinExistence type="predicted"/>
<gene>
    <name evidence="1" type="ORF">QBC41DRAFT_376662</name>
</gene>
<sequence length="168" mass="18939">MPPPHIDPNLQKGTDGNFVIRKIALVNGVMRAKVSNLSMLPRVECHVTFCEAENANDVMKAMDRDARLLHRLIPDNIPPPLSFLQYHGRGRKMWCALSQWMRMSDAIPPPDFLIPVINTLHRGSTQSPVERGKFGSKHVRYDGTVGQWGTGLHDTWAACFKEGLRQTI</sequence>
<evidence type="ECO:0000313" key="1">
    <source>
        <dbReference type="EMBL" id="KAK0662564.1"/>
    </source>
</evidence>
<reference evidence="1" key="1">
    <citation type="submission" date="2023-06" db="EMBL/GenBank/DDBJ databases">
        <title>Genome-scale phylogeny and comparative genomics of the fungal order Sordariales.</title>
        <authorList>
            <consortium name="Lawrence Berkeley National Laboratory"/>
            <person name="Hensen N."/>
            <person name="Bonometti L."/>
            <person name="Westerberg I."/>
            <person name="Brannstrom I.O."/>
            <person name="Guillou S."/>
            <person name="Cros-Aarteil S."/>
            <person name="Calhoun S."/>
            <person name="Haridas S."/>
            <person name="Kuo A."/>
            <person name="Mondo S."/>
            <person name="Pangilinan J."/>
            <person name="Riley R."/>
            <person name="Labutti K."/>
            <person name="Andreopoulos B."/>
            <person name="Lipzen A."/>
            <person name="Chen C."/>
            <person name="Yanf M."/>
            <person name="Daum C."/>
            <person name="Ng V."/>
            <person name="Clum A."/>
            <person name="Steindorff A."/>
            <person name="Ohm R."/>
            <person name="Martin F."/>
            <person name="Silar P."/>
            <person name="Natvig D."/>
            <person name="Lalanne C."/>
            <person name="Gautier V."/>
            <person name="Ament-Velasquez S.L."/>
            <person name="Kruys A."/>
            <person name="Hutchinson M.I."/>
            <person name="Powell A.J."/>
            <person name="Barry K."/>
            <person name="Miller A.N."/>
            <person name="Grigoriev I.V."/>
            <person name="Debuchy R."/>
            <person name="Gladieux P."/>
            <person name="Thoren M.H."/>
            <person name="Johannesson H."/>
        </authorList>
    </citation>
    <scope>NUCLEOTIDE SEQUENCE</scope>
    <source>
        <strain evidence="1">CBS 307.81</strain>
    </source>
</reference>
<evidence type="ECO:0000313" key="2">
    <source>
        <dbReference type="Proteomes" id="UP001174997"/>
    </source>
</evidence>
<comment type="caution">
    <text evidence="1">The sequence shown here is derived from an EMBL/GenBank/DDBJ whole genome shotgun (WGS) entry which is preliminary data.</text>
</comment>
<dbReference type="EMBL" id="JAULSY010000137">
    <property type="protein sequence ID" value="KAK0662564.1"/>
    <property type="molecule type" value="Genomic_DNA"/>
</dbReference>
<protein>
    <submittedName>
        <fullName evidence="1">Uncharacterized protein</fullName>
    </submittedName>
</protein>
<name>A0AA39Z1N7_9PEZI</name>
<accession>A0AA39Z1N7</accession>
<organism evidence="1 2">
    <name type="scientific">Cercophora samala</name>
    <dbReference type="NCBI Taxonomy" id="330535"/>
    <lineage>
        <taxon>Eukaryota</taxon>
        <taxon>Fungi</taxon>
        <taxon>Dikarya</taxon>
        <taxon>Ascomycota</taxon>
        <taxon>Pezizomycotina</taxon>
        <taxon>Sordariomycetes</taxon>
        <taxon>Sordariomycetidae</taxon>
        <taxon>Sordariales</taxon>
        <taxon>Lasiosphaeriaceae</taxon>
        <taxon>Cercophora</taxon>
    </lineage>
</organism>